<evidence type="ECO:0000256" key="1">
    <source>
        <dbReference type="SAM" id="Coils"/>
    </source>
</evidence>
<accession>A0A8T4I9Y0</accession>
<sequence length="140" mass="15072">MIEEMLDTARSLAALMEEESNELTGRGRHTDHAEIAAAKTRLVARLETEVARLNRESADWVTKLDEADSTALSDAMAALRDAAIVNAGVLDRQLSLSNEMIDAVSAEAKRLTGNRGLSYQATGALFARDGSSPISVNTRL</sequence>
<dbReference type="AlphaFoldDB" id="A0A8T4I9Y0"/>
<dbReference type="EMBL" id="JAGRQC010000001">
    <property type="protein sequence ID" value="MBR0550942.1"/>
    <property type="molecule type" value="Genomic_DNA"/>
</dbReference>
<feature type="coiled-coil region" evidence="1">
    <location>
        <begin position="2"/>
        <end position="63"/>
    </location>
</feature>
<evidence type="ECO:0000313" key="3">
    <source>
        <dbReference type="Proteomes" id="UP000676996"/>
    </source>
</evidence>
<evidence type="ECO:0000313" key="2">
    <source>
        <dbReference type="EMBL" id="MBR0550942.1"/>
    </source>
</evidence>
<evidence type="ECO:0008006" key="4">
    <source>
        <dbReference type="Google" id="ProtNLM"/>
    </source>
</evidence>
<name>A0A8T4I9Y0_9SPHN</name>
<keyword evidence="3" id="KW-1185">Reference proteome</keyword>
<organism evidence="2 3">
    <name type="scientific">Stakelama marina</name>
    <dbReference type="NCBI Taxonomy" id="2826939"/>
    <lineage>
        <taxon>Bacteria</taxon>
        <taxon>Pseudomonadati</taxon>
        <taxon>Pseudomonadota</taxon>
        <taxon>Alphaproteobacteria</taxon>
        <taxon>Sphingomonadales</taxon>
        <taxon>Sphingomonadaceae</taxon>
        <taxon>Stakelama</taxon>
    </lineage>
</organism>
<proteinExistence type="predicted"/>
<reference evidence="2" key="1">
    <citation type="submission" date="2021-04" db="EMBL/GenBank/DDBJ databases">
        <title>Ouciella asimina sp. nov., isolated from the surface seawater in the hydrothermal field of Okinawa Trough.</title>
        <authorList>
            <person name="Shuang W."/>
        </authorList>
    </citation>
    <scope>NUCLEOTIDE SEQUENCE</scope>
    <source>
        <strain evidence="2">LXI357</strain>
    </source>
</reference>
<gene>
    <name evidence="2" type="ORF">J7S20_00310</name>
</gene>
<comment type="caution">
    <text evidence="2">The sequence shown here is derived from an EMBL/GenBank/DDBJ whole genome shotgun (WGS) entry which is preliminary data.</text>
</comment>
<keyword evidence="1" id="KW-0175">Coiled coil</keyword>
<dbReference type="RefSeq" id="WP_284052236.1">
    <property type="nucleotide sequence ID" value="NZ_JAGRQC010000001.1"/>
</dbReference>
<dbReference type="Proteomes" id="UP000676996">
    <property type="component" value="Unassembled WGS sequence"/>
</dbReference>
<protein>
    <recommendedName>
        <fullName evidence="4">Flagellar protein FlgN</fullName>
    </recommendedName>
</protein>